<evidence type="ECO:0000256" key="1">
    <source>
        <dbReference type="ARBA" id="ARBA00022649"/>
    </source>
</evidence>
<reference evidence="2 3" key="1">
    <citation type="journal article" date="2015" name="Nature">
        <title>rRNA introns, odd ribosomes, and small enigmatic genomes across a large radiation of phyla.</title>
        <authorList>
            <person name="Brown C.T."/>
            <person name="Hug L.A."/>
            <person name="Thomas B.C."/>
            <person name="Sharon I."/>
            <person name="Castelle C.J."/>
            <person name="Singh A."/>
            <person name="Wilkins M.J."/>
            <person name="Williams K.H."/>
            <person name="Banfield J.F."/>
        </authorList>
    </citation>
    <scope>NUCLEOTIDE SEQUENCE [LARGE SCALE GENOMIC DNA]</scope>
</reference>
<dbReference type="EMBL" id="LCFP01000012">
    <property type="protein sequence ID" value="KKS96058.1"/>
    <property type="molecule type" value="Genomic_DNA"/>
</dbReference>
<evidence type="ECO:0008006" key="4">
    <source>
        <dbReference type="Google" id="ProtNLM"/>
    </source>
</evidence>
<keyword evidence="1" id="KW-1277">Toxin-antitoxin system</keyword>
<dbReference type="Pfam" id="PF15738">
    <property type="entry name" value="YafQ_toxin"/>
    <property type="match status" value="1"/>
</dbReference>
<name>A0A0G1GAS3_9BACT</name>
<evidence type="ECO:0000313" key="3">
    <source>
        <dbReference type="Proteomes" id="UP000034894"/>
    </source>
</evidence>
<proteinExistence type="predicted"/>
<gene>
    <name evidence="2" type="ORF">UV73_C0012G0086</name>
</gene>
<organism evidence="2 3">
    <name type="scientific">Candidatus Gottesmanbacteria bacterium GW2011_GWA2_43_14</name>
    <dbReference type="NCBI Taxonomy" id="1618443"/>
    <lineage>
        <taxon>Bacteria</taxon>
        <taxon>Candidatus Gottesmaniibacteriota</taxon>
    </lineage>
</organism>
<dbReference type="Gene3D" id="3.30.2310.20">
    <property type="entry name" value="RelE-like"/>
    <property type="match status" value="1"/>
</dbReference>
<dbReference type="InterPro" id="IPR007712">
    <property type="entry name" value="RelE/ParE_toxin"/>
</dbReference>
<dbReference type="Proteomes" id="UP000034894">
    <property type="component" value="Unassembled WGS sequence"/>
</dbReference>
<sequence>MKIQFGPEFIKTLKKTNVRIRKKFKERIVLFVKNPYHPLLNNHPLKSEYYGFRSINITADWRAIYKEITEDYEESVAFFVAIGTHVQLYRKKLL</sequence>
<comment type="caution">
    <text evidence="2">The sequence shown here is derived from an EMBL/GenBank/DDBJ whole genome shotgun (WGS) entry which is preliminary data.</text>
</comment>
<dbReference type="AlphaFoldDB" id="A0A0G1GAS3"/>
<accession>A0A0G1GAS3</accession>
<dbReference type="STRING" id="1618443.UV73_C0012G0086"/>
<dbReference type="InterPro" id="IPR035093">
    <property type="entry name" value="RelE/ParE_toxin_dom_sf"/>
</dbReference>
<dbReference type="NCBIfam" id="TIGR02385">
    <property type="entry name" value="RelE_StbE"/>
    <property type="match status" value="1"/>
</dbReference>
<dbReference type="InterPro" id="IPR004386">
    <property type="entry name" value="Toxin_YafQ-like"/>
</dbReference>
<evidence type="ECO:0000313" key="2">
    <source>
        <dbReference type="EMBL" id="KKS96058.1"/>
    </source>
</evidence>
<protein>
    <recommendedName>
        <fullName evidence="4">Plasmid stabilization system</fullName>
    </recommendedName>
</protein>
<dbReference type="SUPFAM" id="SSF143011">
    <property type="entry name" value="RelE-like"/>
    <property type="match status" value="1"/>
</dbReference>